<organism evidence="1 2">
    <name type="scientific">Desulfosporosinus acidiphilus (strain DSM 22704 / JCM 16185 / SJ4)</name>
    <dbReference type="NCBI Taxonomy" id="646529"/>
    <lineage>
        <taxon>Bacteria</taxon>
        <taxon>Bacillati</taxon>
        <taxon>Bacillota</taxon>
        <taxon>Clostridia</taxon>
        <taxon>Eubacteriales</taxon>
        <taxon>Desulfitobacteriaceae</taxon>
        <taxon>Desulfosporosinus</taxon>
    </lineage>
</organism>
<dbReference type="OrthoDB" id="9846968at2"/>
<dbReference type="KEGG" id="dai:Desaci_1375"/>
<dbReference type="RefSeq" id="WP_014826405.1">
    <property type="nucleotide sequence ID" value="NC_018068.1"/>
</dbReference>
<evidence type="ECO:0000313" key="1">
    <source>
        <dbReference type="EMBL" id="AFM40398.1"/>
    </source>
</evidence>
<dbReference type="InterPro" id="IPR013324">
    <property type="entry name" value="RNA_pol_sigma_r3/r4-like"/>
</dbReference>
<protein>
    <submittedName>
        <fullName evidence="1">DNA-directed RNA polymerase specialized sigma subunit, sigma24</fullName>
    </submittedName>
</protein>
<reference evidence="1 2" key="1">
    <citation type="journal article" date="2012" name="J. Bacteriol.">
        <title>Complete genome sequences of Desulfosporosinus orientis DSM765T, Desulfosporosinus youngiae DSM17734T, Desulfosporosinus meridiei DSM13257T, and Desulfosporosinus acidiphilus DSM22704T.</title>
        <authorList>
            <person name="Pester M."/>
            <person name="Brambilla E."/>
            <person name="Alazard D."/>
            <person name="Rattei T."/>
            <person name="Weinmaier T."/>
            <person name="Han J."/>
            <person name="Lucas S."/>
            <person name="Lapidus A."/>
            <person name="Cheng J.F."/>
            <person name="Goodwin L."/>
            <person name="Pitluck S."/>
            <person name="Peters L."/>
            <person name="Ovchinnikova G."/>
            <person name="Teshima H."/>
            <person name="Detter J.C."/>
            <person name="Han C.S."/>
            <person name="Tapia R."/>
            <person name="Land M.L."/>
            <person name="Hauser L."/>
            <person name="Kyrpides N.C."/>
            <person name="Ivanova N.N."/>
            <person name="Pagani I."/>
            <person name="Huntmann M."/>
            <person name="Wei C.L."/>
            <person name="Davenport K.W."/>
            <person name="Daligault H."/>
            <person name="Chain P.S."/>
            <person name="Chen A."/>
            <person name="Mavromatis K."/>
            <person name="Markowitz V."/>
            <person name="Szeto E."/>
            <person name="Mikhailova N."/>
            <person name="Pati A."/>
            <person name="Wagner M."/>
            <person name="Woyke T."/>
            <person name="Ollivier B."/>
            <person name="Klenk H.P."/>
            <person name="Spring S."/>
            <person name="Loy A."/>
        </authorList>
    </citation>
    <scope>NUCLEOTIDE SEQUENCE [LARGE SCALE GENOMIC DNA]</scope>
    <source>
        <strain evidence="2">DSM 22704 / JCM 16185 / SJ4</strain>
    </source>
</reference>
<dbReference type="Proteomes" id="UP000002892">
    <property type="component" value="Chromosome"/>
</dbReference>
<keyword evidence="2" id="KW-1185">Reference proteome</keyword>
<accession>I4D3M4</accession>
<evidence type="ECO:0000313" key="2">
    <source>
        <dbReference type="Proteomes" id="UP000002892"/>
    </source>
</evidence>
<proteinExistence type="predicted"/>
<dbReference type="AlphaFoldDB" id="I4D3M4"/>
<dbReference type="GO" id="GO:0000428">
    <property type="term" value="C:DNA-directed RNA polymerase complex"/>
    <property type="evidence" value="ECO:0007669"/>
    <property type="project" value="UniProtKB-KW"/>
</dbReference>
<sequence>MQPEILSQHASGLDELEIAINYLRQCQSDLKRQPYDLQRAQLIKEWLIDLYILRKHHPEYKPDLEKRVHYQNTNDEILLSDPELINVKAKIEFLDPFEMKDEWHESAMVRELMDGLTIMEYEAVTMCWLNGLGPTEAAQYMGCSARNISTYLIRARTKMVAKYLNSSQMVLSGFDVPPTVRSHHHKKSPLQLNMAKKQAQLTLF</sequence>
<keyword evidence="1" id="KW-0804">Transcription</keyword>
<dbReference type="InterPro" id="IPR036388">
    <property type="entry name" value="WH-like_DNA-bd_sf"/>
</dbReference>
<dbReference type="SUPFAM" id="SSF88659">
    <property type="entry name" value="Sigma3 and sigma4 domains of RNA polymerase sigma factors"/>
    <property type="match status" value="1"/>
</dbReference>
<dbReference type="EMBL" id="CP003639">
    <property type="protein sequence ID" value="AFM40398.1"/>
    <property type="molecule type" value="Genomic_DNA"/>
</dbReference>
<keyword evidence="1" id="KW-0240">DNA-directed RNA polymerase</keyword>
<gene>
    <name evidence="1" type="ordered locus">Desaci_1375</name>
</gene>
<dbReference type="Gene3D" id="1.10.10.10">
    <property type="entry name" value="Winged helix-like DNA-binding domain superfamily/Winged helix DNA-binding domain"/>
    <property type="match status" value="1"/>
</dbReference>
<name>I4D3M4_DESAJ</name>
<dbReference type="HOGENOM" id="CLU_1341450_0_0_9"/>